<protein>
    <submittedName>
        <fullName evidence="2">Uncharacterized protein</fullName>
    </submittedName>
</protein>
<evidence type="ECO:0000256" key="1">
    <source>
        <dbReference type="SAM" id="SignalP"/>
    </source>
</evidence>
<keyword evidence="1" id="KW-0732">Signal</keyword>
<organism evidence="2">
    <name type="scientific">Spongospora subterranea</name>
    <dbReference type="NCBI Taxonomy" id="70186"/>
    <lineage>
        <taxon>Eukaryota</taxon>
        <taxon>Sar</taxon>
        <taxon>Rhizaria</taxon>
        <taxon>Endomyxa</taxon>
        <taxon>Phytomyxea</taxon>
        <taxon>Plasmodiophorida</taxon>
        <taxon>Plasmodiophoridae</taxon>
        <taxon>Spongospora</taxon>
    </lineage>
</organism>
<feature type="signal peptide" evidence="1">
    <location>
        <begin position="1"/>
        <end position="23"/>
    </location>
</feature>
<accession>A0A0H5QJC5</accession>
<evidence type="ECO:0000313" key="2">
    <source>
        <dbReference type="EMBL" id="CRZ02215.1"/>
    </source>
</evidence>
<proteinExistence type="predicted"/>
<dbReference type="AlphaFoldDB" id="A0A0H5QJC5"/>
<feature type="chain" id="PRO_5005222674" evidence="1">
    <location>
        <begin position="24"/>
        <end position="138"/>
    </location>
</feature>
<reference evidence="2" key="1">
    <citation type="submission" date="2015-04" db="EMBL/GenBank/DDBJ databases">
        <title>The genome sequence of the plant pathogenic Rhizarian Plasmodiophora brassicae reveals insights in its biotrophic life cycle and the origin of chitin synthesis.</title>
        <authorList>
            <person name="Schwelm A."/>
            <person name="Fogelqvist J."/>
            <person name="Knaust A."/>
            <person name="Julke S."/>
            <person name="Lilja T."/>
            <person name="Dhandapani V."/>
            <person name="Bonilla-Rosso G."/>
            <person name="Karlsson M."/>
            <person name="Shevchenko A."/>
            <person name="Choi S.R."/>
            <person name="Kim H.G."/>
            <person name="Park J.Y."/>
            <person name="Lim Y.P."/>
            <person name="Ludwig-Muller J."/>
            <person name="Dixelius C."/>
        </authorList>
    </citation>
    <scope>NUCLEOTIDE SEQUENCE</scope>
    <source>
        <tissue evidence="2">Potato root galls</tissue>
    </source>
</reference>
<dbReference type="EMBL" id="HACM01001773">
    <property type="protein sequence ID" value="CRZ02215.1"/>
    <property type="molecule type" value="Transcribed_RNA"/>
</dbReference>
<sequence length="138" mass="15512">MSRPRWHSLAFIDMMFYADLGRATDDDIAGVAKQMQADHTLRNGFPCRQTTTTPFASLKLPGGFLVRHGQHSTLILIFQLTMGPVHRYLVQYFTGLGEGSSSLRLPRLTPISFETMIDASIIGSIWRLPFQTEDPIVD</sequence>
<name>A0A0H5QJC5_9EUKA</name>